<dbReference type="Proteomes" id="UP001209317">
    <property type="component" value="Unassembled WGS sequence"/>
</dbReference>
<dbReference type="RefSeq" id="WP_263037965.1">
    <property type="nucleotide sequence ID" value="NZ_JAOTPL010000010.1"/>
</dbReference>
<dbReference type="AlphaFoldDB" id="A0AAE3IM79"/>
<dbReference type="EMBL" id="JAOTPL010000010">
    <property type="protein sequence ID" value="MCU7694479.1"/>
    <property type="molecule type" value="Genomic_DNA"/>
</dbReference>
<dbReference type="Pfam" id="PF01636">
    <property type="entry name" value="APH"/>
    <property type="match status" value="1"/>
</dbReference>
<sequence length="342" mass="39274">MIIESVKNAFGFSIIEAKPLTTGLINSTFIVSNQDGQQYLLQKINTNVFKNPLAIQENYQLIQAHLLHKESFKLPELIKTVNGDLLFTDEEGGVWRAFEYIPNSYSPLASTTVEEASLVAECFGKFSNDLTGLDTSKIQAVLPGFHDLAWRYQQFQDSLQTATAERKEKAATLISKADDYKYLVDYYNAITNDKENYPLHILHHDCKIANILFDKDSKQIICPVDLDTTQNGFFFSDMGDMIRSMTPSLPEGSKDIEAIELREDFYNGIKKHYLQAMKDELTPKEVEDIDMAGKIIVYMQSLRFLTDYLNNDIYYKTEYPEQNYFRAANQFKLLDLVVEFTK</sequence>
<evidence type="ECO:0000313" key="3">
    <source>
        <dbReference type="Proteomes" id="UP001209317"/>
    </source>
</evidence>
<proteinExistence type="predicted"/>
<accession>A0AAE3IM79</accession>
<dbReference type="InterPro" id="IPR011009">
    <property type="entry name" value="Kinase-like_dom_sf"/>
</dbReference>
<comment type="caution">
    <text evidence="2">The sequence shown here is derived from an EMBL/GenBank/DDBJ whole genome shotgun (WGS) entry which is preliminary data.</text>
</comment>
<protein>
    <submittedName>
        <fullName evidence="2">Phosphotransferase</fullName>
    </submittedName>
</protein>
<name>A0AAE3IM79_9BACT</name>
<dbReference type="InterPro" id="IPR002575">
    <property type="entry name" value="Aminoglycoside_PTrfase"/>
</dbReference>
<dbReference type="InterPro" id="IPR050249">
    <property type="entry name" value="Pseudomonas-type_ThrB"/>
</dbReference>
<dbReference type="SUPFAM" id="SSF56112">
    <property type="entry name" value="Protein kinase-like (PK-like)"/>
    <property type="match status" value="1"/>
</dbReference>
<keyword evidence="3" id="KW-1185">Reference proteome</keyword>
<reference evidence="2" key="1">
    <citation type="submission" date="2022-10" db="EMBL/GenBank/DDBJ databases">
        <authorList>
            <person name="Kim H.S."/>
            <person name="Kim J.-S."/>
            <person name="Suh M.K."/>
            <person name="Eom M.K."/>
            <person name="Lee J.-S."/>
        </authorList>
    </citation>
    <scope>NUCLEOTIDE SEQUENCE</scope>
    <source>
        <strain evidence="2">LIP-5</strain>
    </source>
</reference>
<dbReference type="PANTHER" id="PTHR21064">
    <property type="entry name" value="AMINOGLYCOSIDE PHOSPHOTRANSFERASE DOMAIN-CONTAINING PROTEIN-RELATED"/>
    <property type="match status" value="1"/>
</dbReference>
<evidence type="ECO:0000259" key="1">
    <source>
        <dbReference type="Pfam" id="PF01636"/>
    </source>
</evidence>
<organism evidence="2 3">
    <name type="scientific">Haoranjiania flava</name>
    <dbReference type="NCBI Taxonomy" id="1856322"/>
    <lineage>
        <taxon>Bacteria</taxon>
        <taxon>Pseudomonadati</taxon>
        <taxon>Bacteroidota</taxon>
        <taxon>Chitinophagia</taxon>
        <taxon>Chitinophagales</taxon>
        <taxon>Chitinophagaceae</taxon>
        <taxon>Haoranjiania</taxon>
    </lineage>
</organism>
<evidence type="ECO:0000313" key="2">
    <source>
        <dbReference type="EMBL" id="MCU7694479.1"/>
    </source>
</evidence>
<feature type="domain" description="Aminoglycoside phosphotransferase" evidence="1">
    <location>
        <begin position="17"/>
        <end position="246"/>
    </location>
</feature>
<gene>
    <name evidence="2" type="ORF">OD355_08120</name>
</gene>
<dbReference type="Gene3D" id="3.90.1200.10">
    <property type="match status" value="1"/>
</dbReference>
<dbReference type="PANTHER" id="PTHR21064:SF5">
    <property type="entry name" value="SLR1880 PROTEIN"/>
    <property type="match status" value="1"/>
</dbReference>
<dbReference type="Gene3D" id="3.30.200.20">
    <property type="entry name" value="Phosphorylase Kinase, domain 1"/>
    <property type="match status" value="1"/>
</dbReference>